<dbReference type="PANTHER" id="PTHR10302:SF27">
    <property type="entry name" value="SINGLE-STRANDED DNA-BINDING PROTEIN"/>
    <property type="match status" value="1"/>
</dbReference>
<dbReference type="Pfam" id="PF00436">
    <property type="entry name" value="SSB"/>
    <property type="match status" value="1"/>
</dbReference>
<dbReference type="InterPro" id="IPR012340">
    <property type="entry name" value="NA-bd_OB-fold"/>
</dbReference>
<dbReference type="GO" id="GO:0006260">
    <property type="term" value="P:DNA replication"/>
    <property type="evidence" value="ECO:0007669"/>
    <property type="project" value="UniProtKB-UniRule"/>
</dbReference>
<feature type="compositionally biased region" description="Gly residues" evidence="4">
    <location>
        <begin position="108"/>
        <end position="125"/>
    </location>
</feature>
<evidence type="ECO:0000256" key="4">
    <source>
        <dbReference type="SAM" id="MobiDB-lite"/>
    </source>
</evidence>
<keyword evidence="2" id="KW-0233">DNA recombination</keyword>
<keyword evidence="2" id="KW-0235">DNA replication</keyword>
<dbReference type="HAMAP" id="MF_00984">
    <property type="entry name" value="SSB"/>
    <property type="match status" value="1"/>
</dbReference>
<dbReference type="InterPro" id="IPR011344">
    <property type="entry name" value="ssDNA-bd"/>
</dbReference>
<dbReference type="CDD" id="cd04496">
    <property type="entry name" value="SSB_OBF"/>
    <property type="match status" value="1"/>
</dbReference>
<dbReference type="NCBIfam" id="TIGR00621">
    <property type="entry name" value="ssb"/>
    <property type="match status" value="1"/>
</dbReference>
<evidence type="ECO:0000256" key="2">
    <source>
        <dbReference type="HAMAP-Rule" id="MF_00984"/>
    </source>
</evidence>
<dbReference type="PANTHER" id="PTHR10302">
    <property type="entry name" value="SINGLE-STRANDED DNA-BINDING PROTEIN"/>
    <property type="match status" value="1"/>
</dbReference>
<feature type="region of interest" description="Disordered" evidence="4">
    <location>
        <begin position="108"/>
        <end position="171"/>
    </location>
</feature>
<dbReference type="AlphaFoldDB" id="A0AAJ1IAD5"/>
<evidence type="ECO:0000313" key="6">
    <source>
        <dbReference type="Proteomes" id="UP001221217"/>
    </source>
</evidence>
<dbReference type="GO" id="GO:0009295">
    <property type="term" value="C:nucleoid"/>
    <property type="evidence" value="ECO:0007669"/>
    <property type="project" value="TreeGrafter"/>
</dbReference>
<proteinExistence type="inferred from homology"/>
<evidence type="ECO:0000256" key="3">
    <source>
        <dbReference type="RuleBase" id="RU000524"/>
    </source>
</evidence>
<dbReference type="EMBL" id="JAQQAL010000008">
    <property type="protein sequence ID" value="MDC7225643.1"/>
    <property type="molecule type" value="Genomic_DNA"/>
</dbReference>
<name>A0AAJ1IAD5_9SPIO</name>
<comment type="subunit">
    <text evidence="2">Homotetramer.</text>
</comment>
<comment type="caution">
    <text evidence="5">The sequence shown here is derived from an EMBL/GenBank/DDBJ whole genome shotgun (WGS) entry which is preliminary data.</text>
</comment>
<protein>
    <recommendedName>
        <fullName evidence="2 3">Single-stranded DNA-binding protein</fullName>
        <shortName evidence="2">SSB</shortName>
    </recommendedName>
</protein>
<comment type="function">
    <text evidence="2">Plays an important role in DNA replication, recombination and repair. Binds to ssDNA and to an array of partner proteins to recruit them to their sites of action during DNA metabolism.</text>
</comment>
<sequence>MEDVNYVIIIGRLTRDAELKYTNSGLAVSSFSLAVNRRKRSGDNWEDEVSFFDLALFGKRAESLNQYLTKGQQVAVEGSLTQDRWEQDGQKRSKVKIIANNIQLLGGRGQGGGMQGSAQGGGYQQGGMNQNQGGGYGGAPQGGFNNQPQGGGERFQPDNNYSADFEDDIPF</sequence>
<keyword evidence="2" id="KW-0227">DNA damage</keyword>
<dbReference type="GO" id="GO:0006310">
    <property type="term" value="P:DNA recombination"/>
    <property type="evidence" value="ECO:0007669"/>
    <property type="project" value="UniProtKB-UniRule"/>
</dbReference>
<dbReference type="PROSITE" id="PS50935">
    <property type="entry name" value="SSB"/>
    <property type="match status" value="1"/>
</dbReference>
<dbReference type="GO" id="GO:0006281">
    <property type="term" value="P:DNA repair"/>
    <property type="evidence" value="ECO:0007669"/>
    <property type="project" value="UniProtKB-UniRule"/>
</dbReference>
<gene>
    <name evidence="5" type="primary">ssb</name>
    <name evidence="5" type="ORF">PQJ61_02635</name>
</gene>
<evidence type="ECO:0000256" key="1">
    <source>
        <dbReference type="ARBA" id="ARBA00023125"/>
    </source>
</evidence>
<keyword evidence="1 2" id="KW-0238">DNA-binding</keyword>
<evidence type="ECO:0000313" key="5">
    <source>
        <dbReference type="EMBL" id="MDC7225643.1"/>
    </source>
</evidence>
<keyword evidence="2" id="KW-0234">DNA repair</keyword>
<comment type="caution">
    <text evidence="2">Lacks conserved residue(s) required for the propagation of feature annotation.</text>
</comment>
<organism evidence="5 6">
    <name type="scientific">Candidatus Thalassospirochaeta sargassi</name>
    <dbReference type="NCBI Taxonomy" id="3119039"/>
    <lineage>
        <taxon>Bacteria</taxon>
        <taxon>Pseudomonadati</taxon>
        <taxon>Spirochaetota</taxon>
        <taxon>Spirochaetia</taxon>
        <taxon>Spirochaetales</taxon>
        <taxon>Spirochaetaceae</taxon>
        <taxon>Candidatus Thalassospirochaeta</taxon>
    </lineage>
</organism>
<dbReference type="Gene3D" id="2.40.50.140">
    <property type="entry name" value="Nucleic acid-binding proteins"/>
    <property type="match status" value="1"/>
</dbReference>
<accession>A0AAJ1IAD5</accession>
<reference evidence="5 6" key="1">
    <citation type="submission" date="2022-12" db="EMBL/GenBank/DDBJ databases">
        <title>Metagenome assembled genome from gulf of manar.</title>
        <authorList>
            <person name="Kohli P."/>
            <person name="Pk S."/>
            <person name="Venkata Ramana C."/>
            <person name="Sasikala C."/>
        </authorList>
    </citation>
    <scope>NUCLEOTIDE SEQUENCE [LARGE SCALE GENOMIC DNA]</scope>
    <source>
        <strain evidence="5">JB008</strain>
    </source>
</reference>
<feature type="compositionally biased region" description="Gly residues" evidence="4">
    <location>
        <begin position="132"/>
        <end position="141"/>
    </location>
</feature>
<dbReference type="InterPro" id="IPR000424">
    <property type="entry name" value="Primosome_PriB/ssb"/>
</dbReference>
<feature type="short sequence motif" description="Important for interaction with partner proteins" evidence="2">
    <location>
        <begin position="166"/>
        <end position="171"/>
    </location>
</feature>
<dbReference type="GO" id="GO:0003697">
    <property type="term" value="F:single-stranded DNA binding"/>
    <property type="evidence" value="ECO:0007669"/>
    <property type="project" value="UniProtKB-UniRule"/>
</dbReference>
<dbReference type="Proteomes" id="UP001221217">
    <property type="component" value="Unassembled WGS sequence"/>
</dbReference>
<dbReference type="SUPFAM" id="SSF50249">
    <property type="entry name" value="Nucleic acid-binding proteins"/>
    <property type="match status" value="1"/>
</dbReference>